<organism evidence="3 4">
    <name type="scientific">Ceutorhynchus assimilis</name>
    <name type="common">cabbage seed weevil</name>
    <dbReference type="NCBI Taxonomy" id="467358"/>
    <lineage>
        <taxon>Eukaryota</taxon>
        <taxon>Metazoa</taxon>
        <taxon>Ecdysozoa</taxon>
        <taxon>Arthropoda</taxon>
        <taxon>Hexapoda</taxon>
        <taxon>Insecta</taxon>
        <taxon>Pterygota</taxon>
        <taxon>Neoptera</taxon>
        <taxon>Endopterygota</taxon>
        <taxon>Coleoptera</taxon>
        <taxon>Polyphaga</taxon>
        <taxon>Cucujiformia</taxon>
        <taxon>Curculionidae</taxon>
        <taxon>Ceutorhynchinae</taxon>
        <taxon>Ceutorhynchus</taxon>
    </lineage>
</organism>
<dbReference type="GO" id="GO:0005829">
    <property type="term" value="C:cytosol"/>
    <property type="evidence" value="ECO:0007669"/>
    <property type="project" value="TreeGrafter"/>
</dbReference>
<feature type="region of interest" description="Disordered" evidence="1">
    <location>
        <begin position="459"/>
        <end position="491"/>
    </location>
</feature>
<evidence type="ECO:0000313" key="4">
    <source>
        <dbReference type="Proteomes" id="UP001152799"/>
    </source>
</evidence>
<dbReference type="Proteomes" id="UP001152799">
    <property type="component" value="Chromosome 6"/>
</dbReference>
<dbReference type="GO" id="GO:0009653">
    <property type="term" value="P:anatomical structure morphogenesis"/>
    <property type="evidence" value="ECO:0007669"/>
    <property type="project" value="TreeGrafter"/>
</dbReference>
<dbReference type="PROSITE" id="PS50097">
    <property type="entry name" value="BTB"/>
    <property type="match status" value="1"/>
</dbReference>
<dbReference type="Gene3D" id="3.30.710.10">
    <property type="entry name" value="Potassium Channel Kv1.1, Chain A"/>
    <property type="match status" value="1"/>
</dbReference>
<accession>A0A9N9QHI3</accession>
<gene>
    <name evidence="3" type="ORF">CEUTPL_LOCUS11116</name>
</gene>
<dbReference type="Pfam" id="PF00651">
    <property type="entry name" value="BTB"/>
    <property type="match status" value="1"/>
</dbReference>
<dbReference type="EMBL" id="OU892282">
    <property type="protein sequence ID" value="CAG9770667.1"/>
    <property type="molecule type" value="Genomic_DNA"/>
</dbReference>
<protein>
    <recommendedName>
        <fullName evidence="2">BTB domain-containing protein</fullName>
    </recommendedName>
</protein>
<dbReference type="SUPFAM" id="SSF54695">
    <property type="entry name" value="POZ domain"/>
    <property type="match status" value="1"/>
</dbReference>
<dbReference type="InterPro" id="IPR011989">
    <property type="entry name" value="ARM-like"/>
</dbReference>
<sequence length="957" mass="109445">MSNTNFDTGISVLQKSSDPKTIQKALGWIRKEVDWPKNKNNVVRLRDRGCLKQITAIILNTTHRNCIDLALSILGNCLMERTCTTEVITQHNIMSVLNQLLKKHPKEDSINGRTFRIIGNMCQHREQWSTILIDKKPFIVSHLVDIVKKASRDELDEGERISEATIVTSIRALRELLNCHTITALVMQFGALKAIGALFIKYCLKWQQDEQNKKVLLDIVRVIQEYSKFNLYHAILEMQKTERGNSLVYLSSVVILAPRRIVKIVMNYLRSCQLQSELPITEICGEFMQVLEKHSIVKEFNGHYSEYLKCLCYLLDHPANRNATRCGQAIPLLMKVLKEFEELSDNNVAESCILLINALNKFKHDDQLLLLQLEQGIIQILIDKLTWIVGPPEVLNLKHASERKRKYIFGLSGLRTPEYNKRKLLHDETLKECSPSSSDDDADVFDQFLINIRCRSSCSSSDSETAVSWSEPSSSPTRSLVNESDSDNYSPVCSEADDTEFFHSPHDNDDAPVSELEELFDNDFEDKLLSDDKIKSILTSLKNKLCLEAIKLLKSFIKLQPPQPQLANVDLLMQLTKCGINRQFDVINIICDIVKCHQHLIPIIRTDYIKTLTDIEATPHDSCTKCSLHSYFSSTILRKFSNTAECGAGKGYLARMLLKGDTEAKENIVMVLPYIIGNASTLARLMLKYKGLDVLMKLFQENNEQNNRRCIKVLNKIASNQLLVNTRKFSKRPNWPKLTPNSYKLPVNCEAVMTLKFDNGALIKADRDFLVTISPFFDTMLNGNFMESGQSEIHLSEVEPKNFSYMLYLLKNMDNTEVEVDLDLETLLDVIMLSDRYLIKDLCLFLTASVEQFHISSDTVPIIYKWSIEFGASAADSLRLQCVAYALMATDVDQCERYALFQSLFNLGYTERFVRDIESLLTSYLHTSDCNQILRDVNPSKRYLEGRMRDNLLKDYV</sequence>
<dbReference type="AlphaFoldDB" id="A0A9N9QHI3"/>
<feature type="compositionally biased region" description="Polar residues" evidence="1">
    <location>
        <begin position="480"/>
        <end position="491"/>
    </location>
</feature>
<proteinExistence type="predicted"/>
<dbReference type="InterPro" id="IPR011333">
    <property type="entry name" value="SKP1/BTB/POZ_sf"/>
</dbReference>
<evidence type="ECO:0000256" key="1">
    <source>
        <dbReference type="SAM" id="MobiDB-lite"/>
    </source>
</evidence>
<keyword evidence="4" id="KW-1185">Reference proteome</keyword>
<dbReference type="OrthoDB" id="6086604at2759"/>
<feature type="domain" description="BTB" evidence="2">
    <location>
        <begin position="749"/>
        <end position="822"/>
    </location>
</feature>
<dbReference type="InterPro" id="IPR055445">
    <property type="entry name" value="ARM_ARMC5"/>
</dbReference>
<dbReference type="Gene3D" id="1.25.10.10">
    <property type="entry name" value="Leucine-rich Repeat Variant"/>
    <property type="match status" value="1"/>
</dbReference>
<evidence type="ECO:0000259" key="2">
    <source>
        <dbReference type="PROSITE" id="PS50097"/>
    </source>
</evidence>
<dbReference type="InterPro" id="IPR000210">
    <property type="entry name" value="BTB/POZ_dom"/>
</dbReference>
<dbReference type="SUPFAM" id="SSF48371">
    <property type="entry name" value="ARM repeat"/>
    <property type="match status" value="2"/>
</dbReference>
<dbReference type="SMART" id="SM00225">
    <property type="entry name" value="BTB"/>
    <property type="match status" value="1"/>
</dbReference>
<dbReference type="Pfam" id="PF24768">
    <property type="entry name" value="ARM_ARMC5"/>
    <property type="match status" value="1"/>
</dbReference>
<evidence type="ECO:0000313" key="3">
    <source>
        <dbReference type="EMBL" id="CAG9770667.1"/>
    </source>
</evidence>
<feature type="compositionally biased region" description="Low complexity" evidence="1">
    <location>
        <begin position="459"/>
        <end position="479"/>
    </location>
</feature>
<dbReference type="PANTHER" id="PTHR23312:SF8">
    <property type="entry name" value="ARMADILLO REPEAT-CONTAINING PROTEIN 5"/>
    <property type="match status" value="1"/>
</dbReference>
<reference evidence="3" key="1">
    <citation type="submission" date="2022-01" db="EMBL/GenBank/DDBJ databases">
        <authorList>
            <person name="King R."/>
        </authorList>
    </citation>
    <scope>NUCLEOTIDE SEQUENCE</scope>
</reference>
<name>A0A9N9QHI3_9CUCU</name>
<dbReference type="PANTHER" id="PTHR23312">
    <property type="entry name" value="ARMC5 ARMADILLO REPEAT-CONTAINING -RELATED"/>
    <property type="match status" value="1"/>
</dbReference>
<dbReference type="InterPro" id="IPR016024">
    <property type="entry name" value="ARM-type_fold"/>
</dbReference>